<proteinExistence type="predicted"/>
<dbReference type="PANTHER" id="PTHR34188">
    <property type="entry name" value="OS01G0299500 PROTEIN"/>
    <property type="match status" value="1"/>
</dbReference>
<dbReference type="AlphaFoldDB" id="A0A7J0DA11"/>
<dbReference type="EMBL" id="BJWL01000126">
    <property type="protein sequence ID" value="GFS30725.1"/>
    <property type="molecule type" value="Genomic_DNA"/>
</dbReference>
<dbReference type="OrthoDB" id="1899142at2759"/>
<keyword evidence="2" id="KW-0812">Transmembrane</keyword>
<gene>
    <name evidence="3" type="ORF">Acr_00g0013600</name>
</gene>
<evidence type="ECO:0000256" key="2">
    <source>
        <dbReference type="SAM" id="Phobius"/>
    </source>
</evidence>
<organism evidence="3 4">
    <name type="scientific">Actinidia rufa</name>
    <dbReference type="NCBI Taxonomy" id="165716"/>
    <lineage>
        <taxon>Eukaryota</taxon>
        <taxon>Viridiplantae</taxon>
        <taxon>Streptophyta</taxon>
        <taxon>Embryophyta</taxon>
        <taxon>Tracheophyta</taxon>
        <taxon>Spermatophyta</taxon>
        <taxon>Magnoliopsida</taxon>
        <taxon>eudicotyledons</taxon>
        <taxon>Gunneridae</taxon>
        <taxon>Pentapetalae</taxon>
        <taxon>asterids</taxon>
        <taxon>Ericales</taxon>
        <taxon>Actinidiaceae</taxon>
        <taxon>Actinidia</taxon>
    </lineage>
</organism>
<protein>
    <recommendedName>
        <fullName evidence="5">Transmembrane protein</fullName>
    </recommendedName>
</protein>
<keyword evidence="4" id="KW-1185">Reference proteome</keyword>
<feature type="compositionally biased region" description="Basic and acidic residues" evidence="1">
    <location>
        <begin position="1"/>
        <end position="11"/>
    </location>
</feature>
<reference evidence="4" key="1">
    <citation type="submission" date="2019-07" db="EMBL/GenBank/DDBJ databases">
        <title>De Novo Assembly of kiwifruit Actinidia rufa.</title>
        <authorList>
            <person name="Sugita-Konishi S."/>
            <person name="Sato K."/>
            <person name="Mori E."/>
            <person name="Abe Y."/>
            <person name="Kisaki G."/>
            <person name="Hamano K."/>
            <person name="Suezawa K."/>
            <person name="Otani M."/>
            <person name="Fukuda T."/>
            <person name="Manabe T."/>
            <person name="Gomi K."/>
            <person name="Tabuchi M."/>
            <person name="Akimitsu K."/>
            <person name="Kataoka I."/>
        </authorList>
    </citation>
    <scope>NUCLEOTIDE SEQUENCE [LARGE SCALE GENOMIC DNA]</scope>
    <source>
        <strain evidence="4">cv. Fuchu</strain>
    </source>
</reference>
<accession>A0A7J0DA11</accession>
<evidence type="ECO:0000313" key="3">
    <source>
        <dbReference type="EMBL" id="GFS30725.1"/>
    </source>
</evidence>
<feature type="region of interest" description="Disordered" evidence="1">
    <location>
        <begin position="99"/>
        <end position="120"/>
    </location>
</feature>
<comment type="caution">
    <text evidence="3">The sequence shown here is derived from an EMBL/GenBank/DDBJ whole genome shotgun (WGS) entry which is preliminary data.</text>
</comment>
<evidence type="ECO:0000313" key="4">
    <source>
        <dbReference type="Proteomes" id="UP000585474"/>
    </source>
</evidence>
<sequence length="202" mass="22118">MMDNIDSRSSDLDVDLESGGTTSEEDGIRDPSSYEKHVNKLLGRSWNGLVGPISGRDGSGSNEKVLNPGDVLVENVEIESNKLGLKMLNLVDKKIVKDKRKKTSSTVPSKPPRPPRGPSLDAADIKLVREFSELAALKRKRVERMKSLRKRKAEKASSCNGSLFAMVVTILFCLVIIFQGIVSSGNLNTISFFSPGNNFHCV</sequence>
<feature type="compositionally biased region" description="Basic and acidic residues" evidence="1">
    <location>
        <begin position="26"/>
        <end position="35"/>
    </location>
</feature>
<feature type="transmembrane region" description="Helical" evidence="2">
    <location>
        <begin position="159"/>
        <end position="182"/>
    </location>
</feature>
<feature type="region of interest" description="Disordered" evidence="1">
    <location>
        <begin position="1"/>
        <end position="35"/>
    </location>
</feature>
<keyword evidence="2" id="KW-0472">Membrane</keyword>
<dbReference type="PANTHER" id="PTHR34188:SF20">
    <property type="entry name" value="PROTEIN, PUTATIVE-RELATED"/>
    <property type="match status" value="1"/>
</dbReference>
<name>A0A7J0DA11_9ERIC</name>
<dbReference type="Proteomes" id="UP000585474">
    <property type="component" value="Unassembled WGS sequence"/>
</dbReference>
<evidence type="ECO:0008006" key="5">
    <source>
        <dbReference type="Google" id="ProtNLM"/>
    </source>
</evidence>
<evidence type="ECO:0000256" key="1">
    <source>
        <dbReference type="SAM" id="MobiDB-lite"/>
    </source>
</evidence>
<keyword evidence="2" id="KW-1133">Transmembrane helix</keyword>